<keyword evidence="5" id="KW-1185">Reference proteome</keyword>
<evidence type="ECO:0000256" key="3">
    <source>
        <dbReference type="RuleBase" id="RU362118"/>
    </source>
</evidence>
<dbReference type="InterPro" id="IPR000277">
    <property type="entry name" value="Cys/Met-Metab_PyrdxlP-dep_enz"/>
</dbReference>
<dbReference type="InterPro" id="IPR015422">
    <property type="entry name" value="PyrdxlP-dep_Trfase_small"/>
</dbReference>
<dbReference type="InterPro" id="IPR015424">
    <property type="entry name" value="PyrdxlP-dep_Trfase"/>
</dbReference>
<dbReference type="PIRSF" id="PIRSF001434">
    <property type="entry name" value="CGS"/>
    <property type="match status" value="1"/>
</dbReference>
<sequence>MTNHFKPSTLLINDNIEKNDRFGAVVPPIYQNSLFTFDSWDAIEMAFEDKINNAIYTRGNNPTVSIVEKKIAQLANGEKAKLFASGMAAVSAGMLHFLSYNDHIITLNNIYGPSISFINDFLIPKMNIQVTFVSGKDNDEIEQAIQSNTKLIYLESPSSVVFSLQDIRKISQLARKNHIATIIDNTWSTPIYQKPLNMGIDLELHSCSKYLGGHSDIVSGVLIGSDKLVSAICAREYELLGAKMAPVEAWYLLRSLRTLHLRMDRHQSTAKKIAEFLNRHKKIKHVNYPGLDNFEQKPLVESQMSGVSGLMSFQLKTKHLASIKSFFNHLELFQIGVSWGGHESLIYAPAISCIKEQTPDQFEKMGISLGDMRISVGLENCDDLITDLEQALSCIK</sequence>
<dbReference type="Proteomes" id="UP000615755">
    <property type="component" value="Unassembled WGS sequence"/>
</dbReference>
<evidence type="ECO:0000256" key="2">
    <source>
        <dbReference type="ARBA" id="ARBA00022898"/>
    </source>
</evidence>
<dbReference type="EMBL" id="AQGV01000015">
    <property type="protein sequence ID" value="MBE0370154.1"/>
    <property type="molecule type" value="Genomic_DNA"/>
</dbReference>
<evidence type="ECO:0000313" key="5">
    <source>
        <dbReference type="Proteomes" id="UP000615755"/>
    </source>
</evidence>
<proteinExistence type="inferred from homology"/>
<evidence type="ECO:0000256" key="1">
    <source>
        <dbReference type="ARBA" id="ARBA00001933"/>
    </source>
</evidence>
<dbReference type="Gene3D" id="3.90.1150.10">
    <property type="entry name" value="Aspartate Aminotransferase, domain 1"/>
    <property type="match status" value="1"/>
</dbReference>
<dbReference type="InterPro" id="IPR015421">
    <property type="entry name" value="PyrdxlP-dep_Trfase_major"/>
</dbReference>
<dbReference type="Gene3D" id="3.40.640.10">
    <property type="entry name" value="Type I PLP-dependent aspartate aminotransferase-like (Major domain)"/>
    <property type="match status" value="1"/>
</dbReference>
<dbReference type="CDD" id="cd00614">
    <property type="entry name" value="CGS_like"/>
    <property type="match status" value="1"/>
</dbReference>
<comment type="caution">
    <text evidence="4">The sequence shown here is derived from an EMBL/GenBank/DDBJ whole genome shotgun (WGS) entry which is preliminary data.</text>
</comment>
<comment type="cofactor">
    <cofactor evidence="1 3">
        <name>pyridoxal 5'-phosphate</name>
        <dbReference type="ChEBI" id="CHEBI:597326"/>
    </cofactor>
</comment>
<organism evidence="4 5">
    <name type="scientific">Pseudoalteromonas aurantia 208</name>
    <dbReference type="NCBI Taxonomy" id="1314867"/>
    <lineage>
        <taxon>Bacteria</taxon>
        <taxon>Pseudomonadati</taxon>
        <taxon>Pseudomonadota</taxon>
        <taxon>Gammaproteobacteria</taxon>
        <taxon>Alteromonadales</taxon>
        <taxon>Pseudoalteromonadaceae</taxon>
        <taxon>Pseudoalteromonas</taxon>
    </lineage>
</organism>
<gene>
    <name evidence="4" type="ORF">PAUR_b0119</name>
</gene>
<comment type="similarity">
    <text evidence="3">Belongs to the trans-sulfuration enzymes family.</text>
</comment>
<dbReference type="SUPFAM" id="SSF53383">
    <property type="entry name" value="PLP-dependent transferases"/>
    <property type="match status" value="1"/>
</dbReference>
<name>A0ABR9EGN4_9GAMM</name>
<dbReference type="PANTHER" id="PTHR11808:SF80">
    <property type="entry name" value="CYSTATHIONINE GAMMA-LYASE"/>
    <property type="match status" value="1"/>
</dbReference>
<protein>
    <recommendedName>
        <fullName evidence="6">Cystathionine beta-lyase</fullName>
    </recommendedName>
</protein>
<accession>A0ABR9EGN4</accession>
<dbReference type="Pfam" id="PF01053">
    <property type="entry name" value="Cys_Met_Meta_PP"/>
    <property type="match status" value="1"/>
</dbReference>
<dbReference type="RefSeq" id="WP_192509316.1">
    <property type="nucleotide sequence ID" value="NZ_AQGV01000015.1"/>
</dbReference>
<dbReference type="PANTHER" id="PTHR11808">
    <property type="entry name" value="TRANS-SULFURATION ENZYME FAMILY MEMBER"/>
    <property type="match status" value="1"/>
</dbReference>
<reference evidence="4 5" key="1">
    <citation type="submission" date="2015-03" db="EMBL/GenBank/DDBJ databases">
        <title>Genome sequence of Pseudoalteromonas aurantia.</title>
        <authorList>
            <person name="Xie B.-B."/>
            <person name="Rong J.-C."/>
            <person name="Qin Q.-L."/>
            <person name="Zhang Y.-Z."/>
        </authorList>
    </citation>
    <scope>NUCLEOTIDE SEQUENCE [LARGE SCALE GENOMIC DNA]</scope>
    <source>
        <strain evidence="4 5">208</strain>
    </source>
</reference>
<evidence type="ECO:0000313" key="4">
    <source>
        <dbReference type="EMBL" id="MBE0370154.1"/>
    </source>
</evidence>
<keyword evidence="2 3" id="KW-0663">Pyridoxal phosphate</keyword>
<evidence type="ECO:0008006" key="6">
    <source>
        <dbReference type="Google" id="ProtNLM"/>
    </source>
</evidence>